<evidence type="ECO:0000259" key="3">
    <source>
        <dbReference type="Pfam" id="PF01642"/>
    </source>
</evidence>
<organism evidence="4 5">
    <name type="scientific">Eiseniibacteriota bacterium</name>
    <dbReference type="NCBI Taxonomy" id="2212470"/>
    <lineage>
        <taxon>Bacteria</taxon>
        <taxon>Candidatus Eiseniibacteriota</taxon>
    </lineage>
</organism>
<evidence type="ECO:0000256" key="1">
    <source>
        <dbReference type="ARBA" id="ARBA00023235"/>
    </source>
</evidence>
<keyword evidence="1" id="KW-0413">Isomerase</keyword>
<evidence type="ECO:0000313" key="5">
    <source>
        <dbReference type="Proteomes" id="UP000317691"/>
    </source>
</evidence>
<dbReference type="SUPFAM" id="SSF51703">
    <property type="entry name" value="Cobalamin (vitamin B12)-dependent enzymes"/>
    <property type="match status" value="1"/>
</dbReference>
<feature type="compositionally biased region" description="Polar residues" evidence="2">
    <location>
        <begin position="1"/>
        <end position="19"/>
    </location>
</feature>
<accession>A0A538TPS0</accession>
<feature type="domain" description="Methylmalonyl-CoA mutase alpha/beta chain catalytic" evidence="3">
    <location>
        <begin position="46"/>
        <end position="556"/>
    </location>
</feature>
<dbReference type="InterPro" id="IPR006099">
    <property type="entry name" value="MeMalonylCoA_mutase_a/b_cat"/>
</dbReference>
<evidence type="ECO:0000313" key="4">
    <source>
        <dbReference type="EMBL" id="TMQ65627.1"/>
    </source>
</evidence>
<dbReference type="PANTHER" id="PTHR48101">
    <property type="entry name" value="METHYLMALONYL-COA MUTASE, MITOCHONDRIAL-RELATED"/>
    <property type="match status" value="1"/>
</dbReference>
<dbReference type="AlphaFoldDB" id="A0A538TPS0"/>
<dbReference type="GO" id="GO:0004494">
    <property type="term" value="F:methylmalonyl-CoA mutase activity"/>
    <property type="evidence" value="ECO:0007669"/>
    <property type="project" value="InterPro"/>
</dbReference>
<dbReference type="Gene3D" id="3.20.20.240">
    <property type="entry name" value="Methylmalonyl-CoA mutase"/>
    <property type="match status" value="1"/>
</dbReference>
<dbReference type="Proteomes" id="UP000317691">
    <property type="component" value="Unassembled WGS sequence"/>
</dbReference>
<protein>
    <submittedName>
        <fullName evidence="4">Methylmalonyl-CoA mutase</fullName>
    </submittedName>
</protein>
<dbReference type="InterPro" id="IPR016176">
    <property type="entry name" value="Cbl-dep_enz_cat"/>
</dbReference>
<feature type="compositionally biased region" description="Basic and acidic residues" evidence="2">
    <location>
        <begin position="25"/>
        <end position="34"/>
    </location>
</feature>
<sequence>MANGKAATTSEKAPRTSATKPARPAAEEPARPAAEEPAAAARRFETLSGIPVKALYTEADLPAAAAIGSPGQYPYTRGLHPEMYRTRLWTMRQFAGFGTAENTNQRFHYLLAQGMTGLSTAFDMPTLMGYDPDHPMSLGEVGREGVAISSLEDMEILFRGIPLDQVTTSMTINAPAIVLLAMYVVVAEKQGIPPEKLGGTVQSDMLKEFIAQKEWICPPRPSVKICVDMIEWCAEHMPKWNSISISGYHIREAGATAVQELAFTIADGIGYVEECVKRGMDVDDFAPRLSFFWDVHNDFFEEIAKFRAGRRIWARLMKDRFHAKNPRSWQLRTHAQTAGVSLTAQQPLNNVARVALQGLAAVLGGTQSLHTNSMDETLALPTEEAATVALRTQQILAHESGVVATPDPLGGSYFVEALTDKVEEEALRYIRRIDEMGGIIAAVERGYPQKEIADSAYKFQQQVEREERIIVGVNRFVSDEEVAIPVLRIDPEIERRQIERIQAVRARRDAAAYAKAVEALRDACMSSKNLVPYVLDAVRAYATLGEVSDVFREAYGVYREPAVF</sequence>
<dbReference type="NCBIfam" id="TIGR00641">
    <property type="entry name" value="acid_CoA_mut_N"/>
    <property type="match status" value="1"/>
</dbReference>
<dbReference type="CDD" id="cd03680">
    <property type="entry name" value="MM_CoA_mutase_ICM_like"/>
    <property type="match status" value="1"/>
</dbReference>
<proteinExistence type="predicted"/>
<dbReference type="Pfam" id="PF01642">
    <property type="entry name" value="MM_CoA_mutase"/>
    <property type="match status" value="1"/>
</dbReference>
<comment type="caution">
    <text evidence="4">The sequence shown here is derived from an EMBL/GenBank/DDBJ whole genome shotgun (WGS) entry which is preliminary data.</text>
</comment>
<gene>
    <name evidence="4" type="ORF">E6K79_04675</name>
</gene>
<dbReference type="EMBL" id="VBOZ01000012">
    <property type="protein sequence ID" value="TMQ65627.1"/>
    <property type="molecule type" value="Genomic_DNA"/>
</dbReference>
<dbReference type="InterPro" id="IPR006098">
    <property type="entry name" value="MMCoA_mutase_a_cat"/>
</dbReference>
<dbReference type="GO" id="GO:0031419">
    <property type="term" value="F:cobalamin binding"/>
    <property type="evidence" value="ECO:0007669"/>
    <property type="project" value="InterPro"/>
</dbReference>
<dbReference type="PANTHER" id="PTHR48101:SF1">
    <property type="entry name" value="METHYLMALONYL-COA MUTASE, LARGE SUBUNIT"/>
    <property type="match status" value="1"/>
</dbReference>
<feature type="region of interest" description="Disordered" evidence="2">
    <location>
        <begin position="1"/>
        <end position="39"/>
    </location>
</feature>
<name>A0A538TPS0_UNCEI</name>
<reference evidence="4 5" key="1">
    <citation type="journal article" date="2019" name="Nat. Microbiol.">
        <title>Mediterranean grassland soil C-N compound turnover is dependent on rainfall and depth, and is mediated by genomically divergent microorganisms.</title>
        <authorList>
            <person name="Diamond S."/>
            <person name="Andeer P.F."/>
            <person name="Li Z."/>
            <person name="Crits-Christoph A."/>
            <person name="Burstein D."/>
            <person name="Anantharaman K."/>
            <person name="Lane K.R."/>
            <person name="Thomas B.C."/>
            <person name="Pan C."/>
            <person name="Northen T.R."/>
            <person name="Banfield J.F."/>
        </authorList>
    </citation>
    <scope>NUCLEOTIDE SEQUENCE [LARGE SCALE GENOMIC DNA]</scope>
    <source>
        <strain evidence="4">WS_9</strain>
    </source>
</reference>
<evidence type="ECO:0000256" key="2">
    <source>
        <dbReference type="SAM" id="MobiDB-lite"/>
    </source>
</evidence>